<feature type="transmembrane region" description="Helical" evidence="7">
    <location>
        <begin position="161"/>
        <end position="178"/>
    </location>
</feature>
<protein>
    <submittedName>
        <fullName evidence="10">Sugar ABC transporter permease</fullName>
    </submittedName>
</protein>
<organism evidence="10 11">
    <name type="scientific">Kribbella turkmenica</name>
    <dbReference type="NCBI Taxonomy" id="2530375"/>
    <lineage>
        <taxon>Bacteria</taxon>
        <taxon>Bacillati</taxon>
        <taxon>Actinomycetota</taxon>
        <taxon>Actinomycetes</taxon>
        <taxon>Propionibacteriales</taxon>
        <taxon>Kribbellaceae</taxon>
        <taxon>Kribbella</taxon>
    </lineage>
</organism>
<comment type="similarity">
    <text evidence="7">Belongs to the binding-protein-dependent transport system permease family.</text>
</comment>
<sequence>MWTKRWNAGRSSPTTSRSGTAPARRSRGEPVMSVDTETRRPGRRHAASPPGSEGTMMRQAGDWARRAPLLPALVFMIIVTQLPFLVTIVVSFMDWNAYYPDERGFAGVDNFRRVLTDANTRNAIWVTILLTAGVVLISLVLGLMIALLLDRKFRGRGVVRTMMITPFLVVPVAAALLWKHALYNPTYGLFNGVLTWLFGDNAPQPDWISNQPLWSIIFALVWQWTPFMMLILLAGLQSRPLDVIEAAGIDGANQWEIFRYMTLPHLRQYLELSALLGSIYVVQNFDAVFTITSGGLGTANLPYTIYQTFYTAHDYGRASAAGVIVVIGTIVIATLALRSVSTLFKEEGR</sequence>
<dbReference type="OrthoDB" id="9804439at2"/>
<evidence type="ECO:0000256" key="1">
    <source>
        <dbReference type="ARBA" id="ARBA00004651"/>
    </source>
</evidence>
<evidence type="ECO:0000256" key="6">
    <source>
        <dbReference type="ARBA" id="ARBA00023136"/>
    </source>
</evidence>
<feature type="transmembrane region" description="Helical" evidence="7">
    <location>
        <begin position="213"/>
        <end position="236"/>
    </location>
</feature>
<dbReference type="InterPro" id="IPR000515">
    <property type="entry name" value="MetI-like"/>
</dbReference>
<accession>A0A4R4W6K8</accession>
<evidence type="ECO:0000256" key="5">
    <source>
        <dbReference type="ARBA" id="ARBA00022989"/>
    </source>
</evidence>
<evidence type="ECO:0000256" key="8">
    <source>
        <dbReference type="SAM" id="MobiDB-lite"/>
    </source>
</evidence>
<dbReference type="Pfam" id="PF00528">
    <property type="entry name" value="BPD_transp_1"/>
    <property type="match status" value="1"/>
</dbReference>
<dbReference type="PROSITE" id="PS50928">
    <property type="entry name" value="ABC_TM1"/>
    <property type="match status" value="1"/>
</dbReference>
<reference evidence="10 11" key="1">
    <citation type="submission" date="2019-02" db="EMBL/GenBank/DDBJ databases">
        <title>Draft genome sequences of novel Actinobacteria.</title>
        <authorList>
            <person name="Sahin N."/>
            <person name="Ay H."/>
            <person name="Saygin H."/>
        </authorList>
    </citation>
    <scope>NUCLEOTIDE SEQUENCE [LARGE SCALE GENOMIC DNA]</scope>
    <source>
        <strain evidence="10 11">16K104</strain>
    </source>
</reference>
<evidence type="ECO:0000313" key="10">
    <source>
        <dbReference type="EMBL" id="TDD14278.1"/>
    </source>
</evidence>
<keyword evidence="3" id="KW-1003">Cell membrane</keyword>
<keyword evidence="4 7" id="KW-0812">Transmembrane</keyword>
<dbReference type="Gene3D" id="1.10.3720.10">
    <property type="entry name" value="MetI-like"/>
    <property type="match status" value="1"/>
</dbReference>
<dbReference type="PANTHER" id="PTHR43005">
    <property type="entry name" value="BLR7065 PROTEIN"/>
    <property type="match status" value="1"/>
</dbReference>
<dbReference type="EMBL" id="SMKR01000235">
    <property type="protein sequence ID" value="TDD14278.1"/>
    <property type="molecule type" value="Genomic_DNA"/>
</dbReference>
<evidence type="ECO:0000256" key="7">
    <source>
        <dbReference type="RuleBase" id="RU363032"/>
    </source>
</evidence>
<feature type="transmembrane region" description="Helical" evidence="7">
    <location>
        <begin position="123"/>
        <end position="149"/>
    </location>
</feature>
<dbReference type="GO" id="GO:0005886">
    <property type="term" value="C:plasma membrane"/>
    <property type="evidence" value="ECO:0007669"/>
    <property type="project" value="UniProtKB-SubCell"/>
</dbReference>
<keyword evidence="6 7" id="KW-0472">Membrane</keyword>
<feature type="compositionally biased region" description="Low complexity" evidence="8">
    <location>
        <begin position="8"/>
        <end position="23"/>
    </location>
</feature>
<feature type="domain" description="ABC transmembrane type-1" evidence="9">
    <location>
        <begin position="124"/>
        <end position="336"/>
    </location>
</feature>
<keyword evidence="2 7" id="KW-0813">Transport</keyword>
<evidence type="ECO:0000313" key="11">
    <source>
        <dbReference type="Proteomes" id="UP000295172"/>
    </source>
</evidence>
<evidence type="ECO:0000256" key="4">
    <source>
        <dbReference type="ARBA" id="ARBA00022692"/>
    </source>
</evidence>
<evidence type="ECO:0000256" key="3">
    <source>
        <dbReference type="ARBA" id="ARBA00022475"/>
    </source>
</evidence>
<dbReference type="GO" id="GO:0055085">
    <property type="term" value="P:transmembrane transport"/>
    <property type="evidence" value="ECO:0007669"/>
    <property type="project" value="InterPro"/>
</dbReference>
<feature type="transmembrane region" description="Helical" evidence="7">
    <location>
        <begin position="67"/>
        <end position="93"/>
    </location>
</feature>
<dbReference type="Proteomes" id="UP000295172">
    <property type="component" value="Unassembled WGS sequence"/>
</dbReference>
<name>A0A4R4W6K8_9ACTN</name>
<feature type="transmembrane region" description="Helical" evidence="7">
    <location>
        <begin position="315"/>
        <end position="337"/>
    </location>
</feature>
<evidence type="ECO:0000259" key="9">
    <source>
        <dbReference type="PROSITE" id="PS50928"/>
    </source>
</evidence>
<comment type="caution">
    <text evidence="10">The sequence shown here is derived from an EMBL/GenBank/DDBJ whole genome shotgun (WGS) entry which is preliminary data.</text>
</comment>
<dbReference type="PANTHER" id="PTHR43005:SF2">
    <property type="entry name" value="INTEGRAL MEMBRANE SUGAR TRANSPORT PROTEIN"/>
    <property type="match status" value="1"/>
</dbReference>
<keyword evidence="5 7" id="KW-1133">Transmembrane helix</keyword>
<feature type="region of interest" description="Disordered" evidence="8">
    <location>
        <begin position="1"/>
        <end position="57"/>
    </location>
</feature>
<dbReference type="SUPFAM" id="SSF161098">
    <property type="entry name" value="MetI-like"/>
    <property type="match status" value="1"/>
</dbReference>
<dbReference type="AlphaFoldDB" id="A0A4R4W6K8"/>
<dbReference type="InterPro" id="IPR035906">
    <property type="entry name" value="MetI-like_sf"/>
</dbReference>
<evidence type="ECO:0000256" key="2">
    <source>
        <dbReference type="ARBA" id="ARBA00022448"/>
    </source>
</evidence>
<keyword evidence="11" id="KW-1185">Reference proteome</keyword>
<proteinExistence type="inferred from homology"/>
<comment type="subcellular location">
    <subcellularLocation>
        <location evidence="1 7">Cell membrane</location>
        <topology evidence="1 7">Multi-pass membrane protein</topology>
    </subcellularLocation>
</comment>
<dbReference type="CDD" id="cd06261">
    <property type="entry name" value="TM_PBP2"/>
    <property type="match status" value="1"/>
</dbReference>
<gene>
    <name evidence="10" type="ORF">E1218_33270</name>
</gene>